<accession>A0ABV9KQ71</accession>
<dbReference type="EMBL" id="JBHSGI010000034">
    <property type="protein sequence ID" value="MFC4671939.1"/>
    <property type="molecule type" value="Genomic_DNA"/>
</dbReference>
<gene>
    <name evidence="2" type="ORF">ACFO5X_25545</name>
</gene>
<evidence type="ECO:0000313" key="2">
    <source>
        <dbReference type="EMBL" id="MFC4671939.1"/>
    </source>
</evidence>
<comment type="caution">
    <text evidence="2">The sequence shown here is derived from an EMBL/GenBank/DDBJ whole genome shotgun (WGS) entry which is preliminary data.</text>
</comment>
<organism evidence="2 3">
    <name type="scientific">Seohaeicola nanhaiensis</name>
    <dbReference type="NCBI Taxonomy" id="1387282"/>
    <lineage>
        <taxon>Bacteria</taxon>
        <taxon>Pseudomonadati</taxon>
        <taxon>Pseudomonadota</taxon>
        <taxon>Alphaproteobacteria</taxon>
        <taxon>Rhodobacterales</taxon>
        <taxon>Roseobacteraceae</taxon>
        <taxon>Seohaeicola</taxon>
    </lineage>
</organism>
<dbReference type="InterPro" id="IPR013078">
    <property type="entry name" value="His_Pase_superF_clade-1"/>
</dbReference>
<sequence>MAELLVVRHGQASFGADNYDKLSEVGHEQSRLAGQALRDAGWVPDRLVTGTLERQKETLRSMGFDAAPEEHPGFNEYDFHDLLNVRFNGDVPPAVKGERKTHFRTLRETLLDWQEGGCVGAKESWADFSGRIAAAMAFATDTTARRVLVVSSGGVIGQLVATALQAPKPMMMELNLQIKNTSMTRFVFSGSRFFVSEFNATPHLAPQERAGLLTYS</sequence>
<name>A0ABV9KQ71_9RHOB</name>
<dbReference type="CDD" id="cd07040">
    <property type="entry name" value="HP"/>
    <property type="match status" value="1"/>
</dbReference>
<dbReference type="RefSeq" id="WP_380723006.1">
    <property type="nucleotide sequence ID" value="NZ_JBHSGI010000034.1"/>
</dbReference>
<dbReference type="SMART" id="SM00855">
    <property type="entry name" value="PGAM"/>
    <property type="match status" value="1"/>
</dbReference>
<evidence type="ECO:0000313" key="3">
    <source>
        <dbReference type="Proteomes" id="UP001595973"/>
    </source>
</evidence>
<dbReference type="Proteomes" id="UP001595973">
    <property type="component" value="Unassembled WGS sequence"/>
</dbReference>
<evidence type="ECO:0000256" key="1">
    <source>
        <dbReference type="ARBA" id="ARBA00022801"/>
    </source>
</evidence>
<dbReference type="Pfam" id="PF00300">
    <property type="entry name" value="His_Phos_1"/>
    <property type="match status" value="1"/>
</dbReference>
<reference evidence="3" key="1">
    <citation type="journal article" date="2019" name="Int. J. Syst. Evol. Microbiol.">
        <title>The Global Catalogue of Microorganisms (GCM) 10K type strain sequencing project: providing services to taxonomists for standard genome sequencing and annotation.</title>
        <authorList>
            <consortium name="The Broad Institute Genomics Platform"/>
            <consortium name="The Broad Institute Genome Sequencing Center for Infectious Disease"/>
            <person name="Wu L."/>
            <person name="Ma J."/>
        </authorList>
    </citation>
    <scope>NUCLEOTIDE SEQUENCE [LARGE SCALE GENOMIC DNA]</scope>
    <source>
        <strain evidence="3">CGMCC 4.7283</strain>
    </source>
</reference>
<proteinExistence type="predicted"/>
<protein>
    <submittedName>
        <fullName evidence="2">Histidine phosphatase family protein</fullName>
    </submittedName>
</protein>
<dbReference type="Gene3D" id="3.40.50.1240">
    <property type="entry name" value="Phosphoglycerate mutase-like"/>
    <property type="match status" value="1"/>
</dbReference>
<dbReference type="PANTHER" id="PTHR20935:SF0">
    <property type="entry name" value="SERINE_THREONINE-PROTEIN PHOSPHATASE PGAM5, MITOCHONDRIAL"/>
    <property type="match status" value="1"/>
</dbReference>
<dbReference type="InterPro" id="IPR051021">
    <property type="entry name" value="Mito_Ser/Thr_phosphatase"/>
</dbReference>
<dbReference type="SUPFAM" id="SSF53254">
    <property type="entry name" value="Phosphoglycerate mutase-like"/>
    <property type="match status" value="1"/>
</dbReference>
<dbReference type="InterPro" id="IPR029033">
    <property type="entry name" value="His_PPase_superfam"/>
</dbReference>
<keyword evidence="3" id="KW-1185">Reference proteome</keyword>
<dbReference type="PANTHER" id="PTHR20935">
    <property type="entry name" value="PHOSPHOGLYCERATE MUTASE-RELATED"/>
    <property type="match status" value="1"/>
</dbReference>
<keyword evidence="1" id="KW-0378">Hydrolase</keyword>